<name>A0A3B3T7N8_9TELE</name>
<dbReference type="PROSITE" id="PS50017">
    <property type="entry name" value="DEATH_DOMAIN"/>
    <property type="match status" value="1"/>
</dbReference>
<dbReference type="Gene3D" id="1.10.533.10">
    <property type="entry name" value="Death Domain, Fas"/>
    <property type="match status" value="1"/>
</dbReference>
<evidence type="ECO:0000313" key="5">
    <source>
        <dbReference type="Proteomes" id="UP000261540"/>
    </source>
</evidence>
<dbReference type="PANTHER" id="PTHR24123:SF49">
    <property type="entry name" value="ANKYRIN-2-LIKE ISOFORM X1"/>
    <property type="match status" value="1"/>
</dbReference>
<evidence type="ECO:0000256" key="2">
    <source>
        <dbReference type="ARBA" id="ARBA00023043"/>
    </source>
</evidence>
<dbReference type="FunFam" id="1.10.533.10:FF:000002">
    <property type="entry name" value="Ankyrin-3 isoform 2"/>
    <property type="match status" value="1"/>
</dbReference>
<protein>
    <recommendedName>
        <fullName evidence="3">Death domain-containing protein</fullName>
    </recommendedName>
</protein>
<reference evidence="4" key="2">
    <citation type="submission" date="2025-09" db="UniProtKB">
        <authorList>
            <consortium name="Ensembl"/>
        </authorList>
    </citation>
    <scope>IDENTIFICATION</scope>
</reference>
<dbReference type="InterPro" id="IPR000488">
    <property type="entry name" value="Death_dom"/>
</dbReference>
<keyword evidence="2" id="KW-0040">ANK repeat</keyword>
<evidence type="ECO:0000259" key="3">
    <source>
        <dbReference type="PROSITE" id="PS50017"/>
    </source>
</evidence>
<reference evidence="4" key="1">
    <citation type="submission" date="2025-08" db="UniProtKB">
        <authorList>
            <consortium name="Ensembl"/>
        </authorList>
    </citation>
    <scope>IDENTIFICATION</scope>
</reference>
<dbReference type="STRING" id="1676925.ENSPKIP00000038306"/>
<dbReference type="PANTHER" id="PTHR24123">
    <property type="entry name" value="ANKYRIN REPEAT-CONTAINING"/>
    <property type="match status" value="1"/>
</dbReference>
<evidence type="ECO:0000256" key="1">
    <source>
        <dbReference type="ARBA" id="ARBA00022737"/>
    </source>
</evidence>
<sequence>FVMAMLTVDAQGDPERNEERLAVIADHLGFSWAELARELEFDEDRIQQIRVENPNSLQEQSHALLKHWVEREGENATGVLLGLAPLHSRVTNLNDSELLFCRQQV</sequence>
<dbReference type="InterPro" id="IPR011029">
    <property type="entry name" value="DEATH-like_dom_sf"/>
</dbReference>
<proteinExistence type="predicted"/>
<organism evidence="4 5">
    <name type="scientific">Paramormyrops kingsleyae</name>
    <dbReference type="NCBI Taxonomy" id="1676925"/>
    <lineage>
        <taxon>Eukaryota</taxon>
        <taxon>Metazoa</taxon>
        <taxon>Chordata</taxon>
        <taxon>Craniata</taxon>
        <taxon>Vertebrata</taxon>
        <taxon>Euteleostomi</taxon>
        <taxon>Actinopterygii</taxon>
        <taxon>Neopterygii</taxon>
        <taxon>Teleostei</taxon>
        <taxon>Osteoglossocephala</taxon>
        <taxon>Osteoglossomorpha</taxon>
        <taxon>Osteoglossiformes</taxon>
        <taxon>Mormyridae</taxon>
        <taxon>Paramormyrops</taxon>
    </lineage>
</organism>
<feature type="domain" description="Death" evidence="3">
    <location>
        <begin position="17"/>
        <end position="77"/>
    </location>
</feature>
<keyword evidence="5" id="KW-1185">Reference proteome</keyword>
<dbReference type="InterPro" id="IPR051165">
    <property type="entry name" value="Multifunctional_ANK_Repeat"/>
</dbReference>
<dbReference type="Proteomes" id="UP000261540">
    <property type="component" value="Unplaced"/>
</dbReference>
<dbReference type="SUPFAM" id="SSF47986">
    <property type="entry name" value="DEATH domain"/>
    <property type="match status" value="1"/>
</dbReference>
<accession>A0A3B3T7N8</accession>
<dbReference type="Pfam" id="PF00531">
    <property type="entry name" value="Death"/>
    <property type="match status" value="1"/>
</dbReference>
<evidence type="ECO:0000313" key="4">
    <source>
        <dbReference type="Ensembl" id="ENSPKIP00000038306.1"/>
    </source>
</evidence>
<dbReference type="AlphaFoldDB" id="A0A3B3T7N8"/>
<dbReference type="SMART" id="SM00005">
    <property type="entry name" value="DEATH"/>
    <property type="match status" value="1"/>
</dbReference>
<dbReference type="GeneTree" id="ENSGT00940000155279"/>
<dbReference type="GO" id="GO:0007165">
    <property type="term" value="P:signal transduction"/>
    <property type="evidence" value="ECO:0007669"/>
    <property type="project" value="InterPro"/>
</dbReference>
<keyword evidence="1" id="KW-0677">Repeat</keyword>
<dbReference type="Ensembl" id="ENSPKIT00000019296.1">
    <property type="protein sequence ID" value="ENSPKIP00000038306.1"/>
    <property type="gene ID" value="ENSPKIG00000016132.1"/>
</dbReference>